<keyword evidence="1" id="KW-0732">Signal</keyword>
<gene>
    <name evidence="2" type="ORF">RHSIM_Rhsim04G0034800</name>
</gene>
<feature type="signal peptide" evidence="1">
    <location>
        <begin position="1"/>
        <end position="27"/>
    </location>
</feature>
<dbReference type="EMBL" id="WJXA01000004">
    <property type="protein sequence ID" value="KAF7146690.1"/>
    <property type="molecule type" value="Genomic_DNA"/>
</dbReference>
<evidence type="ECO:0000313" key="2">
    <source>
        <dbReference type="EMBL" id="KAF7146690.1"/>
    </source>
</evidence>
<feature type="chain" id="PRO_5032483235" evidence="1">
    <location>
        <begin position="28"/>
        <end position="107"/>
    </location>
</feature>
<protein>
    <submittedName>
        <fullName evidence="2">Uncharacterized protein</fullName>
    </submittedName>
</protein>
<evidence type="ECO:0000256" key="1">
    <source>
        <dbReference type="SAM" id="SignalP"/>
    </source>
</evidence>
<dbReference type="AlphaFoldDB" id="A0A834H7A1"/>
<organism evidence="2 3">
    <name type="scientific">Rhododendron simsii</name>
    <name type="common">Sims's rhododendron</name>
    <dbReference type="NCBI Taxonomy" id="118357"/>
    <lineage>
        <taxon>Eukaryota</taxon>
        <taxon>Viridiplantae</taxon>
        <taxon>Streptophyta</taxon>
        <taxon>Embryophyta</taxon>
        <taxon>Tracheophyta</taxon>
        <taxon>Spermatophyta</taxon>
        <taxon>Magnoliopsida</taxon>
        <taxon>eudicotyledons</taxon>
        <taxon>Gunneridae</taxon>
        <taxon>Pentapetalae</taxon>
        <taxon>asterids</taxon>
        <taxon>Ericales</taxon>
        <taxon>Ericaceae</taxon>
        <taxon>Ericoideae</taxon>
        <taxon>Rhodoreae</taxon>
        <taxon>Rhododendron</taxon>
    </lineage>
</organism>
<accession>A0A834H7A1</accession>
<proteinExistence type="predicted"/>
<name>A0A834H7A1_RHOSS</name>
<dbReference type="OrthoDB" id="1897577at2759"/>
<reference evidence="2" key="1">
    <citation type="submission" date="2019-11" db="EMBL/GenBank/DDBJ databases">
        <authorList>
            <person name="Liu Y."/>
            <person name="Hou J."/>
            <person name="Li T.-Q."/>
            <person name="Guan C.-H."/>
            <person name="Wu X."/>
            <person name="Wu H.-Z."/>
            <person name="Ling F."/>
            <person name="Zhang R."/>
            <person name="Shi X.-G."/>
            <person name="Ren J.-P."/>
            <person name="Chen E.-F."/>
            <person name="Sun J.-M."/>
        </authorList>
    </citation>
    <scope>NUCLEOTIDE SEQUENCE</scope>
    <source>
        <strain evidence="2">Adult_tree_wgs_1</strain>
        <tissue evidence="2">Leaves</tissue>
    </source>
</reference>
<evidence type="ECO:0000313" key="3">
    <source>
        <dbReference type="Proteomes" id="UP000626092"/>
    </source>
</evidence>
<sequence>MMRIFPRNFVPLAIGILFIFFTTFASAATLLPPDEVEALKEIGEILGKTDWDFSVGADPCTFSTDNNHLENFENSVNCTCNGTAVCHITRMSLSLSLSLSLVLCFLH</sequence>
<keyword evidence="3" id="KW-1185">Reference proteome</keyword>
<dbReference type="Proteomes" id="UP000626092">
    <property type="component" value="Unassembled WGS sequence"/>
</dbReference>
<comment type="caution">
    <text evidence="2">The sequence shown here is derived from an EMBL/GenBank/DDBJ whole genome shotgun (WGS) entry which is preliminary data.</text>
</comment>